<dbReference type="NCBIfam" id="TIGR03951">
    <property type="entry name" value="Fe_III_red_FhuF"/>
    <property type="match status" value="1"/>
</dbReference>
<gene>
    <name evidence="3" type="primary">fhuF</name>
    <name evidence="3" type="ORF">CO192_04875</name>
    <name evidence="4" type="ORF">EAO82_01840</name>
</gene>
<accession>A0AA91U487</accession>
<dbReference type="InterPro" id="IPR022770">
    <property type="entry name" value="IucA/IucC-like_C"/>
</dbReference>
<evidence type="ECO:0000313" key="4">
    <source>
        <dbReference type="EMBL" id="QFY55227.1"/>
    </source>
</evidence>
<dbReference type="Proteomes" id="UP000344571">
    <property type="component" value="Chromosome"/>
</dbReference>
<dbReference type="InterPro" id="IPR008090">
    <property type="entry name" value="Fe_iron_reduct"/>
</dbReference>
<feature type="domain" description="Ferric siderophore reductase C-terminal" evidence="2">
    <location>
        <begin position="217"/>
        <end position="237"/>
    </location>
</feature>
<reference evidence="4 6" key="2">
    <citation type="submission" date="2018-10" db="EMBL/GenBank/DDBJ databases">
        <title>Complete genome sequence of Pseudomonas pelagia strain Kongs-67.</title>
        <authorList>
            <person name="Sinha R.K."/>
            <person name="Krishnan K."/>
        </authorList>
    </citation>
    <scope>NUCLEOTIDE SEQUENCE [LARGE SCALE GENOMIC DNA]</scope>
    <source>
        <strain evidence="4 6">Kongs-67</strain>
    </source>
</reference>
<proteinExistence type="predicted"/>
<name>A0AA91U487_9GAMM</name>
<keyword evidence="6" id="KW-1185">Reference proteome</keyword>
<dbReference type="EMBL" id="NWMT01000063">
    <property type="protein sequence ID" value="PCD00524.1"/>
    <property type="molecule type" value="Genomic_DNA"/>
</dbReference>
<feature type="domain" description="Aerobactin siderophore biosynthesis IucA/IucC-like C-terminal" evidence="1">
    <location>
        <begin position="62"/>
        <end position="206"/>
    </location>
</feature>
<dbReference type="Pfam" id="PF06276">
    <property type="entry name" value="FhuF"/>
    <property type="match status" value="1"/>
</dbReference>
<protein>
    <submittedName>
        <fullName evidence="3">Siderophore-iron reductase FhuF</fullName>
    </submittedName>
</protein>
<dbReference type="GO" id="GO:0003824">
    <property type="term" value="F:catalytic activity"/>
    <property type="evidence" value="ECO:0007669"/>
    <property type="project" value="UniProtKB-ARBA"/>
</dbReference>
<dbReference type="RefSeq" id="WP_096345478.1">
    <property type="nucleotide sequence ID" value="NZ_CP033116.1"/>
</dbReference>
<dbReference type="InterPro" id="IPR024726">
    <property type="entry name" value="FhuF_C"/>
</dbReference>
<sequence>MQPALTALFPDPLVALGETLVFSDDPRPSLSMQEYLAPAHVEACLMRFAPQYRDGDRRALVSIWIKYHFLRLIPPVIIASLNANWKLPVRAQDLRIIMGEDGLPAAFQLPDAGHAWPNEPRNAFERFADLLDGHLDPLIRTLSSQVKLSPKVLWSSAGHYLEWILGELGKYPVRQSLMDQAGELITQRCRPDSFRNPLHDSIRYVPREGEPDLQRERLNCCIRYKLPGKKLCSTCPHTCKPPPGYDPQQFKQA</sequence>
<evidence type="ECO:0000313" key="6">
    <source>
        <dbReference type="Proteomes" id="UP000344571"/>
    </source>
</evidence>
<dbReference type="AlphaFoldDB" id="A0AA91U487"/>
<evidence type="ECO:0000259" key="1">
    <source>
        <dbReference type="Pfam" id="PF06276"/>
    </source>
</evidence>
<evidence type="ECO:0000313" key="5">
    <source>
        <dbReference type="Proteomes" id="UP000243750"/>
    </source>
</evidence>
<dbReference type="EMBL" id="CP033116">
    <property type="protein sequence ID" value="QFY55227.1"/>
    <property type="molecule type" value="Genomic_DNA"/>
</dbReference>
<organism evidence="3 5">
    <name type="scientific">Halopseudomonas pelagia</name>
    <dbReference type="NCBI Taxonomy" id="553151"/>
    <lineage>
        <taxon>Bacteria</taxon>
        <taxon>Pseudomonadati</taxon>
        <taxon>Pseudomonadota</taxon>
        <taxon>Gammaproteobacteria</taxon>
        <taxon>Pseudomonadales</taxon>
        <taxon>Pseudomonadaceae</taxon>
        <taxon>Halopseudomonas</taxon>
    </lineage>
</organism>
<dbReference type="GO" id="GO:0051537">
    <property type="term" value="F:2 iron, 2 sulfur cluster binding"/>
    <property type="evidence" value="ECO:0007669"/>
    <property type="project" value="InterPro"/>
</dbReference>
<evidence type="ECO:0000259" key="2">
    <source>
        <dbReference type="Pfam" id="PF11575"/>
    </source>
</evidence>
<reference evidence="3 5" key="1">
    <citation type="submission" date="2017-09" db="EMBL/GenBank/DDBJ databases">
        <title>Bacterial and phytoplankton interrelationship in Kongsfjorden, an Arctic fjord.</title>
        <authorList>
            <person name="Sinha R."/>
            <person name="Krishnan K."/>
        </authorList>
    </citation>
    <scope>NUCLEOTIDE SEQUENCE [LARGE SCALE GENOMIC DNA]</scope>
    <source>
        <strain evidence="3 5">58</strain>
    </source>
</reference>
<dbReference type="Pfam" id="PF11575">
    <property type="entry name" value="FhuF_C"/>
    <property type="match status" value="1"/>
</dbReference>
<evidence type="ECO:0000313" key="3">
    <source>
        <dbReference type="EMBL" id="PCD00524.1"/>
    </source>
</evidence>
<dbReference type="Proteomes" id="UP000243750">
    <property type="component" value="Unassembled WGS sequence"/>
</dbReference>